<dbReference type="InterPro" id="IPR020568">
    <property type="entry name" value="Ribosomal_Su5_D2-typ_SF"/>
</dbReference>
<dbReference type="EMBL" id="GU567979">
    <property type="protein sequence ID" value="ADI22210.1"/>
    <property type="molecule type" value="Genomic_DNA"/>
</dbReference>
<dbReference type="UniPathway" id="UPA00359">
    <property type="reaction ID" value="UER00478"/>
</dbReference>
<keyword evidence="6" id="KW-0441">Lipid A biosynthesis</keyword>
<reference evidence="13" key="1">
    <citation type="submission" date="2010-01" db="EMBL/GenBank/DDBJ databases">
        <title>Genome fragments of uncultured bacteria from the North Pacific subtropical Gyre.</title>
        <authorList>
            <person name="Pham V.D."/>
            <person name="Delong E.F."/>
        </authorList>
    </citation>
    <scope>NUCLEOTIDE SEQUENCE</scope>
</reference>
<evidence type="ECO:0000256" key="4">
    <source>
        <dbReference type="ARBA" id="ARBA00012745"/>
    </source>
</evidence>
<comment type="catalytic activity">
    <reaction evidence="11">
        <text>a UDP-3-O-[(3R)-3-hydroxyacyl]-N-acetyl-alpha-D-glucosamine + H2O = a UDP-3-O-[(3R)-3-hydroxyacyl]-alpha-D-glucosamine + acetate</text>
        <dbReference type="Rhea" id="RHEA:67816"/>
        <dbReference type="ChEBI" id="CHEBI:15377"/>
        <dbReference type="ChEBI" id="CHEBI:30089"/>
        <dbReference type="ChEBI" id="CHEBI:137740"/>
        <dbReference type="ChEBI" id="CHEBI:173225"/>
        <dbReference type="EC" id="3.5.1.108"/>
    </reaction>
</comment>
<keyword evidence="7" id="KW-0479">Metal-binding</keyword>
<evidence type="ECO:0000256" key="2">
    <source>
        <dbReference type="ARBA" id="ARBA00002923"/>
    </source>
</evidence>
<proteinExistence type="predicted"/>
<dbReference type="Pfam" id="PF03331">
    <property type="entry name" value="LpxC"/>
    <property type="match status" value="1"/>
</dbReference>
<keyword evidence="8" id="KW-0378">Hydrolase</keyword>
<keyword evidence="10" id="KW-0443">Lipid metabolism</keyword>
<evidence type="ECO:0000256" key="5">
    <source>
        <dbReference type="ARBA" id="ARBA00022516"/>
    </source>
</evidence>
<dbReference type="GO" id="GO:0103117">
    <property type="term" value="F:UDP-3-O-acyl-N-acetylglucosamine deacetylase activity"/>
    <property type="evidence" value="ECO:0007669"/>
    <property type="project" value="UniProtKB-UniRule"/>
</dbReference>
<name>E7C436_9BACT</name>
<organism evidence="13">
    <name type="scientific">uncultured Gemmatimonadales bacterium HF0200_34B24</name>
    <dbReference type="NCBI Taxonomy" id="723613"/>
    <lineage>
        <taxon>Bacteria</taxon>
        <taxon>Pseudomonadati</taxon>
        <taxon>Gemmatimonadota</taxon>
        <taxon>Gemmatimonadia</taxon>
        <taxon>Gemmatimonadales</taxon>
        <taxon>environmental samples</taxon>
    </lineage>
</organism>
<evidence type="ECO:0000256" key="9">
    <source>
        <dbReference type="ARBA" id="ARBA00022833"/>
    </source>
</evidence>
<evidence type="ECO:0000256" key="6">
    <source>
        <dbReference type="ARBA" id="ARBA00022556"/>
    </source>
</evidence>
<evidence type="ECO:0000256" key="8">
    <source>
        <dbReference type="ARBA" id="ARBA00022801"/>
    </source>
</evidence>
<accession>E7C436</accession>
<comment type="function">
    <text evidence="2">Catalyzes the hydrolysis of UDP-3-O-myristoyl-N-acetylglucosamine to form UDP-3-O-myristoylglucosamine and acetate, the committed step in lipid A biosynthesis.</text>
</comment>
<comment type="pathway">
    <text evidence="3">Glycolipid biosynthesis; lipid IV(A) biosynthesis; lipid IV(A) from (3R)-3-hydroxytetradecanoyl-[acyl-carrier-protein] and UDP-N-acetyl-alpha-D-glucosamine: step 2/6.</text>
</comment>
<keyword evidence="9" id="KW-0862">Zinc</keyword>
<evidence type="ECO:0000256" key="10">
    <source>
        <dbReference type="ARBA" id="ARBA00023098"/>
    </source>
</evidence>
<dbReference type="NCBIfam" id="TIGR00325">
    <property type="entry name" value="lpxC"/>
    <property type="match status" value="1"/>
</dbReference>
<dbReference type="InterPro" id="IPR011334">
    <property type="entry name" value="UDP-acyl_GlcNac_deAcase_C"/>
</dbReference>
<dbReference type="EC" id="3.5.1.108" evidence="4 12"/>
<dbReference type="SUPFAM" id="SSF54211">
    <property type="entry name" value="Ribosomal protein S5 domain 2-like"/>
    <property type="match status" value="2"/>
</dbReference>
<evidence type="ECO:0000256" key="3">
    <source>
        <dbReference type="ARBA" id="ARBA00005002"/>
    </source>
</evidence>
<evidence type="ECO:0000256" key="11">
    <source>
        <dbReference type="ARBA" id="ARBA00024535"/>
    </source>
</evidence>
<keyword evidence="5" id="KW-0444">Lipid biosynthesis</keyword>
<dbReference type="PANTHER" id="PTHR33694">
    <property type="entry name" value="UDP-3-O-ACYL-N-ACETYLGLUCOSAMINE DEACETYLASE 1, MITOCHONDRIAL-RELATED"/>
    <property type="match status" value="1"/>
</dbReference>
<dbReference type="InterPro" id="IPR015870">
    <property type="entry name" value="UDP-acyl_N-AcGlcN_deAcase_N"/>
</dbReference>
<evidence type="ECO:0000313" key="13">
    <source>
        <dbReference type="EMBL" id="ADI22210.1"/>
    </source>
</evidence>
<dbReference type="Gene3D" id="3.30.230.20">
    <property type="entry name" value="lpxc deacetylase, domain 1"/>
    <property type="match status" value="1"/>
</dbReference>
<dbReference type="GO" id="GO:0016020">
    <property type="term" value="C:membrane"/>
    <property type="evidence" value="ECO:0007669"/>
    <property type="project" value="GOC"/>
</dbReference>
<dbReference type="InterPro" id="IPR004463">
    <property type="entry name" value="UDP-acyl_GlcNac_deAcase"/>
</dbReference>
<dbReference type="GO" id="GO:0009245">
    <property type="term" value="P:lipid A biosynthetic process"/>
    <property type="evidence" value="ECO:0007669"/>
    <property type="project" value="UniProtKB-UniRule"/>
</dbReference>
<evidence type="ECO:0000256" key="1">
    <source>
        <dbReference type="ARBA" id="ARBA00001947"/>
    </source>
</evidence>
<evidence type="ECO:0000256" key="7">
    <source>
        <dbReference type="ARBA" id="ARBA00022723"/>
    </source>
</evidence>
<dbReference type="AlphaFoldDB" id="E7C436"/>
<evidence type="ECO:0000256" key="12">
    <source>
        <dbReference type="NCBIfam" id="TIGR00325"/>
    </source>
</evidence>
<dbReference type="PANTHER" id="PTHR33694:SF1">
    <property type="entry name" value="UDP-3-O-ACYL-N-ACETYLGLUCOSAMINE DEACETYLASE 1, MITOCHONDRIAL-RELATED"/>
    <property type="match status" value="1"/>
</dbReference>
<dbReference type="GO" id="GO:0046872">
    <property type="term" value="F:metal ion binding"/>
    <property type="evidence" value="ECO:0007669"/>
    <property type="project" value="UniProtKB-KW"/>
</dbReference>
<sequence length="221" mass="23628">MVDTRLGTTLSNGEWSILTVEHALAAVAALQIDNVQIDVLGPEIPARDGSFKDYVAALDDAGPVEQEAHATVFDVSTPLEVTAGEGQSYLAMSSTGLRVSATIDFEHETIGRQTGAFLLDEDGFRANVANARTFGFEADAEVLHAQGLALGASLENTIVLDSHGVMNDSLRFKDEFLRHKVGDIVGDLALLGARLNAHIVVERPSHTGNVKLARAIRLDNQ</sequence>
<comment type="cofactor">
    <cofactor evidence="1">
        <name>Zn(2+)</name>
        <dbReference type="ChEBI" id="CHEBI:29105"/>
    </cofactor>
</comment>
<protein>
    <recommendedName>
        <fullName evidence="4 12">UDP-3-O-acyl-N-acetylglucosamine deacetylase</fullName>
        <ecNumber evidence="4 12">3.5.1.108</ecNumber>
    </recommendedName>
</protein>
<dbReference type="Gene3D" id="3.30.1700.10">
    <property type="entry name" value="lpxc deacetylase, domain 2"/>
    <property type="match status" value="1"/>
</dbReference>